<dbReference type="InterPro" id="IPR016181">
    <property type="entry name" value="Acyl_CoA_acyltransferase"/>
</dbReference>
<dbReference type="InterPro" id="IPR000182">
    <property type="entry name" value="GNAT_dom"/>
</dbReference>
<evidence type="ECO:0000313" key="5">
    <source>
        <dbReference type="Proteomes" id="UP000006732"/>
    </source>
</evidence>
<proteinExistence type="predicted"/>
<dbReference type="RefSeq" id="WP_011737266.1">
    <property type="nucleotide sequence ID" value="NC_008609.1"/>
</dbReference>
<dbReference type="Proteomes" id="UP000006732">
    <property type="component" value="Chromosome"/>
</dbReference>
<name>A1AUM9_PELPD</name>
<dbReference type="GO" id="GO:0016747">
    <property type="term" value="F:acyltransferase activity, transferring groups other than amino-acyl groups"/>
    <property type="evidence" value="ECO:0007669"/>
    <property type="project" value="InterPro"/>
</dbReference>
<evidence type="ECO:0000256" key="2">
    <source>
        <dbReference type="ARBA" id="ARBA00023315"/>
    </source>
</evidence>
<gene>
    <name evidence="4" type="ordered locus">Ppro_3457</name>
</gene>
<dbReference type="KEGG" id="ppd:Ppro_3457"/>
<keyword evidence="1 4" id="KW-0808">Transferase</keyword>
<dbReference type="Pfam" id="PF13508">
    <property type="entry name" value="Acetyltransf_7"/>
    <property type="match status" value="1"/>
</dbReference>
<dbReference type="PROSITE" id="PS51186">
    <property type="entry name" value="GNAT"/>
    <property type="match status" value="1"/>
</dbReference>
<dbReference type="CDD" id="cd04301">
    <property type="entry name" value="NAT_SF"/>
    <property type="match status" value="1"/>
</dbReference>
<dbReference type="AlphaFoldDB" id="A1AUM9"/>
<dbReference type="STRING" id="338966.Ppro_3457"/>
<evidence type="ECO:0000313" key="4">
    <source>
        <dbReference type="EMBL" id="ABL01050.1"/>
    </source>
</evidence>
<dbReference type="SUPFAM" id="SSF55729">
    <property type="entry name" value="Acyl-CoA N-acyltransferases (Nat)"/>
    <property type="match status" value="1"/>
</dbReference>
<dbReference type="InterPro" id="IPR050832">
    <property type="entry name" value="Bact_Acetyltransf"/>
</dbReference>
<dbReference type="PANTHER" id="PTHR43877">
    <property type="entry name" value="AMINOALKYLPHOSPHONATE N-ACETYLTRANSFERASE-RELATED-RELATED"/>
    <property type="match status" value="1"/>
</dbReference>
<accession>A1AUM9</accession>
<organism evidence="4 5">
    <name type="scientific">Pelobacter propionicus (strain DSM 2379 / NBRC 103807 / OttBd1)</name>
    <dbReference type="NCBI Taxonomy" id="338966"/>
    <lineage>
        <taxon>Bacteria</taxon>
        <taxon>Pseudomonadati</taxon>
        <taxon>Thermodesulfobacteriota</taxon>
        <taxon>Desulfuromonadia</taxon>
        <taxon>Desulfuromonadales</taxon>
        <taxon>Desulfuromonadaceae</taxon>
        <taxon>Pelobacter</taxon>
    </lineage>
</organism>
<evidence type="ECO:0000259" key="3">
    <source>
        <dbReference type="PROSITE" id="PS51186"/>
    </source>
</evidence>
<dbReference type="Gene3D" id="3.40.630.30">
    <property type="match status" value="1"/>
</dbReference>
<dbReference type="EMBL" id="CP000482">
    <property type="protein sequence ID" value="ABL01050.1"/>
    <property type="molecule type" value="Genomic_DNA"/>
</dbReference>
<dbReference type="eggNOG" id="COG0456">
    <property type="taxonomic scope" value="Bacteria"/>
</dbReference>
<reference evidence="4 5" key="1">
    <citation type="submission" date="2006-10" db="EMBL/GenBank/DDBJ databases">
        <title>Complete sequence of chromosome of Pelobacter propionicus DSM 2379.</title>
        <authorList>
            <consortium name="US DOE Joint Genome Institute"/>
            <person name="Copeland A."/>
            <person name="Lucas S."/>
            <person name="Lapidus A."/>
            <person name="Barry K."/>
            <person name="Detter J.C."/>
            <person name="Glavina del Rio T."/>
            <person name="Hammon N."/>
            <person name="Israni S."/>
            <person name="Dalin E."/>
            <person name="Tice H."/>
            <person name="Pitluck S."/>
            <person name="Saunders E."/>
            <person name="Brettin T."/>
            <person name="Bruce D."/>
            <person name="Han C."/>
            <person name="Tapia R."/>
            <person name="Schmutz J."/>
            <person name="Larimer F."/>
            <person name="Land M."/>
            <person name="Hauser L."/>
            <person name="Kyrpides N."/>
            <person name="Kim E."/>
            <person name="Lovley D."/>
            <person name="Richardson P."/>
        </authorList>
    </citation>
    <scope>NUCLEOTIDE SEQUENCE [LARGE SCALE GENOMIC DNA]</scope>
    <source>
        <strain evidence="5">DSM 2379 / NBRC 103807 / OttBd1</strain>
    </source>
</reference>
<protein>
    <submittedName>
        <fullName evidence="4">GCN5-related N-acetyltransferase</fullName>
    </submittedName>
</protein>
<dbReference type="OrthoDB" id="281808at2"/>
<sequence length="153" mass="16909">MDILDATVADAAEIIELQKLAFLSEALIYDDYAIPPLTQTVDDLLPDFERTTILKAVSGGKIIGSVKGCMKEGICLIGRLMVHPDFRRQGIGARLMGAIEARFDTTQAWELFTGELSLGNMRLYERLGYVVTRTESFDGSSFAVVIMSKARQQ</sequence>
<keyword evidence="5" id="KW-1185">Reference proteome</keyword>
<keyword evidence="2" id="KW-0012">Acyltransferase</keyword>
<dbReference type="HOGENOM" id="CLU_096795_0_0_7"/>
<feature type="domain" description="N-acetyltransferase" evidence="3">
    <location>
        <begin position="1"/>
        <end position="152"/>
    </location>
</feature>
<evidence type="ECO:0000256" key="1">
    <source>
        <dbReference type="ARBA" id="ARBA00022679"/>
    </source>
</evidence>